<proteinExistence type="predicted"/>
<dbReference type="RefSeq" id="WP_146566397.1">
    <property type="nucleotide sequence ID" value="NZ_VOHL01000001.1"/>
</dbReference>
<dbReference type="AlphaFoldDB" id="A0A5C5SGR2"/>
<dbReference type="Proteomes" id="UP000317430">
    <property type="component" value="Unassembled WGS sequence"/>
</dbReference>
<sequence>MEEVNQALRLAIQDLTSRLADELATKYLWEIQLREVRSLNESLQARVNELEALLDERTQPAETDKGGQA</sequence>
<name>A0A5C5SGR2_9STRE</name>
<evidence type="ECO:0000313" key="2">
    <source>
        <dbReference type="Proteomes" id="UP000317430"/>
    </source>
</evidence>
<protein>
    <submittedName>
        <fullName evidence="1">Uncharacterized protein</fullName>
    </submittedName>
</protein>
<evidence type="ECO:0000313" key="1">
    <source>
        <dbReference type="EMBL" id="TWS99135.1"/>
    </source>
</evidence>
<reference evidence="1 2" key="1">
    <citation type="submission" date="2019-08" db="EMBL/GenBank/DDBJ databases">
        <authorList>
            <person name="Lei W."/>
        </authorList>
    </citation>
    <scope>NUCLEOTIDE SEQUENCE [LARGE SCALE GENOMIC DNA]</scope>
    <source>
        <strain evidence="1 2">CCUG 66496</strain>
    </source>
</reference>
<organism evidence="1 2">
    <name type="scientific">Streptococcus cuniculipharyngis</name>
    <dbReference type="NCBI Taxonomy" id="1562651"/>
    <lineage>
        <taxon>Bacteria</taxon>
        <taxon>Bacillati</taxon>
        <taxon>Bacillota</taxon>
        <taxon>Bacilli</taxon>
        <taxon>Lactobacillales</taxon>
        <taxon>Streptococcaceae</taxon>
        <taxon>Streptococcus</taxon>
    </lineage>
</organism>
<dbReference type="EMBL" id="VOHL01000001">
    <property type="protein sequence ID" value="TWS99135.1"/>
    <property type="molecule type" value="Genomic_DNA"/>
</dbReference>
<gene>
    <name evidence="1" type="ORF">FRX57_02745</name>
</gene>
<comment type="caution">
    <text evidence="1">The sequence shown here is derived from an EMBL/GenBank/DDBJ whole genome shotgun (WGS) entry which is preliminary data.</text>
</comment>
<keyword evidence="2" id="KW-1185">Reference proteome</keyword>
<accession>A0A5C5SGR2</accession>